<dbReference type="PROSITE" id="PS50071">
    <property type="entry name" value="HOMEOBOX_2"/>
    <property type="match status" value="1"/>
</dbReference>
<dbReference type="CDD" id="cd00086">
    <property type="entry name" value="homeodomain"/>
    <property type="match status" value="1"/>
</dbReference>
<evidence type="ECO:0000313" key="15">
    <source>
        <dbReference type="EMBL" id="KAF2283265.1"/>
    </source>
</evidence>
<dbReference type="SMART" id="SM00571">
    <property type="entry name" value="DDT"/>
    <property type="match status" value="1"/>
</dbReference>
<gene>
    <name evidence="15" type="ORF">GH714_043617</name>
</gene>
<dbReference type="GO" id="GO:0005634">
    <property type="term" value="C:nucleus"/>
    <property type="evidence" value="ECO:0007669"/>
    <property type="project" value="UniProtKB-SubCell"/>
</dbReference>
<feature type="region of interest" description="Disordered" evidence="11">
    <location>
        <begin position="1651"/>
        <end position="1873"/>
    </location>
</feature>
<organism evidence="15 16">
    <name type="scientific">Hevea brasiliensis</name>
    <name type="common">Para rubber tree</name>
    <name type="synonym">Siphonia brasiliensis</name>
    <dbReference type="NCBI Taxonomy" id="3981"/>
    <lineage>
        <taxon>Eukaryota</taxon>
        <taxon>Viridiplantae</taxon>
        <taxon>Streptophyta</taxon>
        <taxon>Embryophyta</taxon>
        <taxon>Tracheophyta</taxon>
        <taxon>Spermatophyta</taxon>
        <taxon>Magnoliopsida</taxon>
        <taxon>eudicotyledons</taxon>
        <taxon>Gunneridae</taxon>
        <taxon>Pentapetalae</taxon>
        <taxon>rosids</taxon>
        <taxon>fabids</taxon>
        <taxon>Malpighiales</taxon>
        <taxon>Euphorbiaceae</taxon>
        <taxon>Crotonoideae</taxon>
        <taxon>Micrandreae</taxon>
        <taxon>Hevea</taxon>
    </lineage>
</organism>
<keyword evidence="10" id="KW-0175">Coiled coil</keyword>
<dbReference type="Pfam" id="PF02791">
    <property type="entry name" value="DDT"/>
    <property type="match status" value="1"/>
</dbReference>
<evidence type="ECO:0000256" key="7">
    <source>
        <dbReference type="ARBA" id="ARBA00023242"/>
    </source>
</evidence>
<feature type="compositionally biased region" description="Acidic residues" evidence="11">
    <location>
        <begin position="1843"/>
        <end position="1862"/>
    </location>
</feature>
<feature type="compositionally biased region" description="Acidic residues" evidence="11">
    <location>
        <begin position="935"/>
        <end position="962"/>
    </location>
</feature>
<dbReference type="InterPro" id="IPR028942">
    <property type="entry name" value="WHIM1_dom"/>
</dbReference>
<dbReference type="SMART" id="SM00389">
    <property type="entry name" value="HOX"/>
    <property type="match status" value="1"/>
</dbReference>
<feature type="compositionally biased region" description="Polar residues" evidence="11">
    <location>
        <begin position="1170"/>
        <end position="1197"/>
    </location>
</feature>
<evidence type="ECO:0008006" key="17">
    <source>
        <dbReference type="Google" id="ProtNLM"/>
    </source>
</evidence>
<feature type="domain" description="DDT" evidence="14">
    <location>
        <begin position="700"/>
        <end position="759"/>
    </location>
</feature>
<dbReference type="GO" id="GO:0005737">
    <property type="term" value="C:cytoplasm"/>
    <property type="evidence" value="ECO:0007669"/>
    <property type="project" value="UniProtKB-ARBA"/>
</dbReference>
<feature type="domain" description="Homeobox" evidence="13">
    <location>
        <begin position="188"/>
        <end position="248"/>
    </location>
</feature>
<proteinExistence type="inferred from homology"/>
<sequence>MRKTFKGTAHLAKLLPTGSVLAFQILSPILTHQGECRTITSISLTLGLLTLCAFACFLLCFTDSFRDERGKVRYGMATFKGLWVIDGLSLKLSPEEAANYRLRFIDFFHGFMSMLVFGAVALFDKNVVNCFYPTPTEEVKDLLVVVPVGVGLRLLGVSSMDGSGSGSAAAAAAVTGSVEGEKKKPPEGEVKSKRKMKTASQLEILEKTYAVETYPSESLRAELSAQLGLSDRQLQMWFCHRRLKDRKAPPVKRQHKDSLAPSTTPAGEEIGAMTEVGNELVSVSASGSSPFGHGMDPRRLVARTPGVAVPRIGGDMSAMKRYYEPQQSVAELRAIAFVEAQLGEPLREDGPILGMEFDPLPPDAFGAPIATVGQQKQPGRPFETTVYERPELKPVKGATRPLHEYQFLPQQPTVRGDAYERVASSYQYGTPPDSHNAKTASSTAHQFMHANEQVSPGYGFPSQLPSLNLMPQEGRQNHLLPSATAEYDTVMRKSSFTNVGVDAQFGAHPITALDNPFMPPDRRVTHDEDVLRIERKRKSEEARIAREVEAHEKRIRKELEKQDILRRKREEQIRKEMERQDRERRKEEERILREKQREEERLRKCEKEELRREKEAARQKAAIERAIARRIAKESMELVEDERLELMELAASSKGLPSILSLNFETLQNLDLFRDKLVRFPPKSVLLKRPFAFQPWSDSEENVGNLLMVWRFLITFADVLGIWPFTLDEFVQAFHDYDPRLLGEIHFALLRTIIKDIEDVARTPATGLGANQNSAANPGGGHPQIVEGAYAWGFDIRSWQRHLNPLTWPEILRQFALSAGFGPQLKKRNVEPAYLRDDNEVNDGEDVITNLRSGAAVENAVAIMQERGFSNQRRSRHRLTPGTVKFAAFHVLSLEGSKGLTILEVAEKIQDPADAEPILSAARERIRIFKSGFVDGEDADEAERDEDSESDVADDPEVDDFGTDLNPRKEACNSPEANKFNSKTLFENGKEDSDVIRTPQVGLQNVGEGFSSMHSEGTNEVNDVGASIDQSGDFSGISTNIEQDADIDESNLGDPWVQGLMEGEYSDLSVEERLNALVSLIGVAIEGNSIRLVLEERLEAANALKKQMWAEAQLDKRRMKEEYVMKMHYPSFTGSKVEPSLTTSTAEVRQSPLVTVDEKMNEMSMDAAAQQEQSTDPQNDMNYPNNVPSEGNIQMQDLSVGPDSLPCQQPGLAADKSRSQLKSFIGHKAEEMYVYRSLPLGQDRRRNRYWQFITSASCNDPGCGRIFVELHDGRWRLIDTEQGLDSLLASLDVRGVRESYLHMMLQKVEMCFKEAVRRNMLRADMERQSGGSVKAEAVEMVTGHNCGSGIDSPNSSVCVVDSDMSETTSFSVELGRNETERNHALRRYQDFENWIWKECFNSATLCAMKYGKKRCRQLLALCDYCHDIYFSEDNYCRSCNKTYEHSGSDVNFFKHVTHCEERLKIGLDYNLHGSSSPLRIRLLKLQLALVEVSILPEALQPVWTNSYRKSWGAKLQSSSSAEDLLEVLTLLEGCIKRDYLSSNFETTSELLGSDKRSGFAANDYFRMEKVTVLPWLPRTTAAVALRVMEFDSSISYTLHQKVESQKDRGNGDFIKLPSKFAIVKNTPDNEAAETRHQAGLLQEESWVDVAGLSRRGSRGRGRGRTRGGRSQRRVTGSRSESGKRSVATNNDRLGQVLSWKTQSRGRGGRKRGRRSIRSRQKPVKRPVETQIPKETIHEKAPRRLERDDWNGDEARFQVDNAENLSSSERSEYDDDNGQATGDEYDDLAVDDYAGGFNGKSDDLLEGSDYNIDVNEDDDDDDEVDEDEDDEQGDMEVAGYINGDSDEDEMRDGEGEQNGDPDEGIGSTSSDFSD</sequence>
<dbReference type="InterPro" id="IPR009057">
    <property type="entry name" value="Homeodomain-like_sf"/>
</dbReference>
<evidence type="ECO:0000259" key="14">
    <source>
        <dbReference type="PROSITE" id="PS50827"/>
    </source>
</evidence>
<evidence type="ECO:0000313" key="16">
    <source>
        <dbReference type="Proteomes" id="UP000467840"/>
    </source>
</evidence>
<dbReference type="GO" id="GO:0006357">
    <property type="term" value="P:regulation of transcription by RNA polymerase II"/>
    <property type="evidence" value="ECO:0007669"/>
    <property type="project" value="InterPro"/>
</dbReference>
<name>A0A6A6K4A4_HEVBR</name>
<dbReference type="Proteomes" id="UP000467840">
    <property type="component" value="Unassembled WGS sequence"/>
</dbReference>
<keyword evidence="4 12" id="KW-0812">Transmembrane</keyword>
<dbReference type="GO" id="GO:0003677">
    <property type="term" value="F:DNA binding"/>
    <property type="evidence" value="ECO:0007669"/>
    <property type="project" value="UniProtKB-UniRule"/>
</dbReference>
<dbReference type="Pfam" id="PF00046">
    <property type="entry name" value="Homeodomain"/>
    <property type="match status" value="1"/>
</dbReference>
<dbReference type="GO" id="GO:0016020">
    <property type="term" value="C:membrane"/>
    <property type="evidence" value="ECO:0007669"/>
    <property type="project" value="UniProtKB-SubCell"/>
</dbReference>
<comment type="subcellular location">
    <subcellularLocation>
        <location evidence="2">Membrane</location>
        <topology evidence="2">Multi-pass membrane protein</topology>
    </subcellularLocation>
    <subcellularLocation>
        <location evidence="1 8 9">Nucleus</location>
    </subcellularLocation>
</comment>
<feature type="compositionally biased region" description="Basic residues" evidence="11">
    <location>
        <begin position="1706"/>
        <end position="1724"/>
    </location>
</feature>
<evidence type="ECO:0000256" key="5">
    <source>
        <dbReference type="ARBA" id="ARBA00022989"/>
    </source>
</evidence>
<comment type="caution">
    <text evidence="15">The sequence shown here is derived from an EMBL/GenBank/DDBJ whole genome shotgun (WGS) entry which is preliminary data.</text>
</comment>
<dbReference type="InterPro" id="IPR018501">
    <property type="entry name" value="DDT_dom"/>
</dbReference>
<dbReference type="EMBL" id="JAAGAX010000020">
    <property type="protein sequence ID" value="KAF2283265.1"/>
    <property type="molecule type" value="Genomic_DNA"/>
</dbReference>
<feature type="region of interest" description="Disordered" evidence="11">
    <location>
        <begin position="1165"/>
        <end position="1203"/>
    </location>
</feature>
<feature type="compositionally biased region" description="Basic and acidic residues" evidence="11">
    <location>
        <begin position="179"/>
        <end position="191"/>
    </location>
</feature>
<keyword evidence="5 12" id="KW-1133">Transmembrane helix</keyword>
<evidence type="ECO:0000256" key="8">
    <source>
        <dbReference type="PROSITE-ProRule" id="PRU00108"/>
    </source>
</evidence>
<feature type="compositionally biased region" description="Basic residues" evidence="11">
    <location>
        <begin position="1655"/>
        <end position="1672"/>
    </location>
</feature>
<protein>
    <recommendedName>
        <fullName evidence="17">Homeobox domain-containing protein</fullName>
    </recommendedName>
</protein>
<keyword evidence="16" id="KW-1185">Reference proteome</keyword>
<dbReference type="PANTHER" id="PTHR36968:SF5">
    <property type="entry name" value="HOMEOBOX-DDT DOMAIN PROTEIN RLT2"/>
    <property type="match status" value="1"/>
</dbReference>
<feature type="coiled-coil region" evidence="10">
    <location>
        <begin position="548"/>
        <end position="627"/>
    </location>
</feature>
<keyword evidence="7 8" id="KW-0539">Nucleus</keyword>
<evidence type="ECO:0000256" key="9">
    <source>
        <dbReference type="RuleBase" id="RU000682"/>
    </source>
</evidence>
<keyword evidence="6 12" id="KW-0472">Membrane</keyword>
<feature type="compositionally biased region" description="Basic and acidic residues" evidence="11">
    <location>
        <begin position="1734"/>
        <end position="1756"/>
    </location>
</feature>
<evidence type="ECO:0000256" key="11">
    <source>
        <dbReference type="SAM" id="MobiDB-lite"/>
    </source>
</evidence>
<accession>A0A6A6K4A4</accession>
<dbReference type="InterPro" id="IPR007770">
    <property type="entry name" value="DMP"/>
</dbReference>
<evidence type="ECO:0000256" key="12">
    <source>
        <dbReference type="SAM" id="Phobius"/>
    </source>
</evidence>
<feature type="compositionally biased region" description="Polar residues" evidence="11">
    <location>
        <begin position="1686"/>
        <end position="1702"/>
    </location>
</feature>
<dbReference type="PROSITE" id="PS50827">
    <property type="entry name" value="DDT"/>
    <property type="match status" value="1"/>
</dbReference>
<feature type="compositionally biased region" description="Acidic residues" evidence="11">
    <location>
        <begin position="1813"/>
        <end position="1833"/>
    </location>
</feature>
<keyword evidence="8 9" id="KW-0238">DNA-binding</keyword>
<evidence type="ECO:0000256" key="1">
    <source>
        <dbReference type="ARBA" id="ARBA00004123"/>
    </source>
</evidence>
<evidence type="ECO:0000256" key="2">
    <source>
        <dbReference type="ARBA" id="ARBA00004141"/>
    </source>
</evidence>
<dbReference type="Gene3D" id="1.10.10.60">
    <property type="entry name" value="Homeodomain-like"/>
    <property type="match status" value="1"/>
</dbReference>
<keyword evidence="8 9" id="KW-0371">Homeobox</keyword>
<dbReference type="SUPFAM" id="SSF46689">
    <property type="entry name" value="Homeodomain-like"/>
    <property type="match status" value="1"/>
</dbReference>
<evidence type="ECO:0000256" key="3">
    <source>
        <dbReference type="ARBA" id="ARBA00008707"/>
    </source>
</evidence>
<dbReference type="Pfam" id="PF15612">
    <property type="entry name" value="WHIM1"/>
    <property type="match status" value="1"/>
</dbReference>
<dbReference type="Pfam" id="PF15613">
    <property type="entry name" value="WSD"/>
    <property type="match status" value="1"/>
</dbReference>
<feature type="region of interest" description="Disordered" evidence="11">
    <location>
        <begin position="174"/>
        <end position="195"/>
    </location>
</feature>
<dbReference type="PANTHER" id="PTHR36968">
    <property type="entry name" value="HOMEOBOX-DDT DOMAIN PROTEIN RLT2"/>
    <property type="match status" value="1"/>
</dbReference>
<evidence type="ECO:0000256" key="10">
    <source>
        <dbReference type="SAM" id="Coils"/>
    </source>
</evidence>
<evidence type="ECO:0000256" key="4">
    <source>
        <dbReference type="ARBA" id="ARBA00022692"/>
    </source>
</evidence>
<feature type="compositionally biased region" description="Acidic residues" evidence="11">
    <location>
        <begin position="1771"/>
        <end position="1789"/>
    </location>
</feature>
<dbReference type="Pfam" id="PF05078">
    <property type="entry name" value="DUF679"/>
    <property type="match status" value="1"/>
</dbReference>
<reference evidence="15 16" key="1">
    <citation type="journal article" date="2020" name="Mol. Plant">
        <title>The Chromosome-Based Rubber Tree Genome Provides New Insights into Spurge Genome Evolution and Rubber Biosynthesis.</title>
        <authorList>
            <person name="Liu J."/>
            <person name="Shi C."/>
            <person name="Shi C.C."/>
            <person name="Li W."/>
            <person name="Zhang Q.J."/>
            <person name="Zhang Y."/>
            <person name="Li K."/>
            <person name="Lu H.F."/>
            <person name="Shi C."/>
            <person name="Zhu S.T."/>
            <person name="Xiao Z.Y."/>
            <person name="Nan H."/>
            <person name="Yue Y."/>
            <person name="Zhu X.G."/>
            <person name="Wu Y."/>
            <person name="Hong X.N."/>
            <person name="Fan G.Y."/>
            <person name="Tong Y."/>
            <person name="Zhang D."/>
            <person name="Mao C.L."/>
            <person name="Liu Y.L."/>
            <person name="Hao S.J."/>
            <person name="Liu W.Q."/>
            <person name="Lv M.Q."/>
            <person name="Zhang H.B."/>
            <person name="Liu Y."/>
            <person name="Hu-Tang G.R."/>
            <person name="Wang J.P."/>
            <person name="Wang J.H."/>
            <person name="Sun Y.H."/>
            <person name="Ni S.B."/>
            <person name="Chen W.B."/>
            <person name="Zhang X.C."/>
            <person name="Jiao Y.N."/>
            <person name="Eichler E.E."/>
            <person name="Li G.H."/>
            <person name="Liu X."/>
            <person name="Gao L.Z."/>
        </authorList>
    </citation>
    <scope>NUCLEOTIDE SEQUENCE [LARGE SCALE GENOMIC DNA]</scope>
    <source>
        <strain evidence="16">cv. GT1</strain>
        <tissue evidence="15">Leaf</tissue>
    </source>
</reference>
<feature type="DNA-binding region" description="Homeobox" evidence="8">
    <location>
        <begin position="190"/>
        <end position="249"/>
    </location>
</feature>
<evidence type="ECO:0000259" key="13">
    <source>
        <dbReference type="PROSITE" id="PS50071"/>
    </source>
</evidence>
<dbReference type="InterPro" id="IPR028941">
    <property type="entry name" value="WHIM2_dom"/>
</dbReference>
<comment type="similarity">
    <text evidence="3">Belongs to the plant DMP1 protein family.</text>
</comment>
<dbReference type="InterPro" id="IPR044977">
    <property type="entry name" value="RLT1-3"/>
</dbReference>
<feature type="region of interest" description="Disordered" evidence="11">
    <location>
        <begin position="934"/>
        <end position="981"/>
    </location>
</feature>
<dbReference type="InterPro" id="IPR001356">
    <property type="entry name" value="HD"/>
</dbReference>
<feature type="transmembrane region" description="Helical" evidence="12">
    <location>
        <begin position="104"/>
        <end position="123"/>
    </location>
</feature>
<evidence type="ECO:0000256" key="6">
    <source>
        <dbReference type="ARBA" id="ARBA00023136"/>
    </source>
</evidence>
<feature type="transmembrane region" description="Helical" evidence="12">
    <location>
        <begin position="38"/>
        <end position="61"/>
    </location>
</feature>